<gene>
    <name evidence="11" type="ORF">C8N35_10951</name>
</gene>
<organism evidence="11 12">
    <name type="scientific">Breoghania corrubedonensis</name>
    <dbReference type="NCBI Taxonomy" id="665038"/>
    <lineage>
        <taxon>Bacteria</taxon>
        <taxon>Pseudomonadati</taxon>
        <taxon>Pseudomonadota</taxon>
        <taxon>Alphaproteobacteria</taxon>
        <taxon>Hyphomicrobiales</taxon>
        <taxon>Stappiaceae</taxon>
        <taxon>Breoghania</taxon>
    </lineage>
</organism>
<accession>A0A2T5V4R9</accession>
<comment type="catalytic activity">
    <reaction evidence="1">
        <text>ATP + protein L-histidine = ADP + protein N-phospho-L-histidine.</text>
        <dbReference type="EC" id="2.7.13.3"/>
    </reaction>
</comment>
<evidence type="ECO:0000256" key="1">
    <source>
        <dbReference type="ARBA" id="ARBA00000085"/>
    </source>
</evidence>
<protein>
    <recommendedName>
        <fullName evidence="3">Blue-light-activated histidine kinase</fullName>
        <ecNumber evidence="2">2.7.13.3</ecNumber>
    </recommendedName>
</protein>
<dbReference type="SMART" id="SM00091">
    <property type="entry name" value="PAS"/>
    <property type="match status" value="1"/>
</dbReference>
<feature type="domain" description="Signal transduction histidine kinase HWE region" evidence="10">
    <location>
        <begin position="149"/>
        <end position="231"/>
    </location>
</feature>
<reference evidence="11 12" key="1">
    <citation type="submission" date="2018-04" db="EMBL/GenBank/DDBJ databases">
        <title>Genomic Encyclopedia of Archaeal and Bacterial Type Strains, Phase II (KMG-II): from individual species to whole genera.</title>
        <authorList>
            <person name="Goeker M."/>
        </authorList>
    </citation>
    <scope>NUCLEOTIDE SEQUENCE [LARGE SCALE GENOMIC DNA]</scope>
    <source>
        <strain evidence="11 12">DSM 23382</strain>
    </source>
</reference>
<dbReference type="Gene3D" id="3.30.450.20">
    <property type="entry name" value="PAS domain"/>
    <property type="match status" value="1"/>
</dbReference>
<dbReference type="SUPFAM" id="SSF55874">
    <property type="entry name" value="ATPase domain of HSP90 chaperone/DNA topoisomerase II/histidine kinase"/>
    <property type="match status" value="1"/>
</dbReference>
<evidence type="ECO:0000313" key="12">
    <source>
        <dbReference type="Proteomes" id="UP000244081"/>
    </source>
</evidence>
<dbReference type="PANTHER" id="PTHR41523:SF8">
    <property type="entry name" value="ETHYLENE RESPONSE SENSOR PROTEIN"/>
    <property type="match status" value="1"/>
</dbReference>
<dbReference type="NCBIfam" id="TIGR00229">
    <property type="entry name" value="sensory_box"/>
    <property type="match status" value="1"/>
</dbReference>
<keyword evidence="4" id="KW-0597">Phosphoprotein</keyword>
<proteinExistence type="predicted"/>
<evidence type="ECO:0000256" key="6">
    <source>
        <dbReference type="ARBA" id="ARBA00022741"/>
    </source>
</evidence>
<name>A0A2T5V4R9_9HYPH</name>
<dbReference type="SUPFAM" id="SSF55785">
    <property type="entry name" value="PYP-like sensor domain (PAS domain)"/>
    <property type="match status" value="1"/>
</dbReference>
<dbReference type="InterPro" id="IPR011102">
    <property type="entry name" value="Sig_transdc_His_kinase_HWE"/>
</dbReference>
<evidence type="ECO:0000256" key="4">
    <source>
        <dbReference type="ARBA" id="ARBA00022553"/>
    </source>
</evidence>
<keyword evidence="6" id="KW-0547">Nucleotide-binding</keyword>
<evidence type="ECO:0000259" key="9">
    <source>
        <dbReference type="SMART" id="SM00091"/>
    </source>
</evidence>
<dbReference type="InterPro" id="IPR000014">
    <property type="entry name" value="PAS"/>
</dbReference>
<evidence type="ECO:0000256" key="5">
    <source>
        <dbReference type="ARBA" id="ARBA00022679"/>
    </source>
</evidence>
<keyword evidence="5" id="KW-0808">Transferase</keyword>
<evidence type="ECO:0000313" key="11">
    <source>
        <dbReference type="EMBL" id="PTW58748.1"/>
    </source>
</evidence>
<dbReference type="InterPro" id="IPR013656">
    <property type="entry name" value="PAS_4"/>
</dbReference>
<dbReference type="CDD" id="cd00130">
    <property type="entry name" value="PAS"/>
    <property type="match status" value="1"/>
</dbReference>
<sequence length="332" mass="36876">MSLGGEGTSTAMTEIDYRRLFKDLPTPYMVLDTDLRFLDVNDHYLEATQRTRAELLGAYVFDAFPGNAEEIAPFETALREALDGRPSTLERQRFPIPETDGGSRRDVVWTCRHVPVHDEVGRVCGVVQHAVDVTQDVAAEQMRDAVSHEFAHRIKNLLATITVIARRTAAHAQTMDDFTTVFGQRIDAMARTHQLLVNGGWDGMLLSDLLEGELTPFRNEGRSAITLRGPRVMLTSIQAQALGMAFHELSTNAAKYGAFSDPNGRLDVRWVLEAGKLRIEWNESGLEGVKAPDNIGFGSRIIEEVTPMQVEGEVERTFTPNGMCCTIDVPMV</sequence>
<feature type="domain" description="PAS" evidence="9">
    <location>
        <begin position="15"/>
        <end position="83"/>
    </location>
</feature>
<keyword evidence="8" id="KW-0067">ATP-binding</keyword>
<dbReference type="Pfam" id="PF08448">
    <property type="entry name" value="PAS_4"/>
    <property type="match status" value="1"/>
</dbReference>
<evidence type="ECO:0000259" key="10">
    <source>
        <dbReference type="SMART" id="SM00911"/>
    </source>
</evidence>
<dbReference type="Proteomes" id="UP000244081">
    <property type="component" value="Unassembled WGS sequence"/>
</dbReference>
<dbReference type="InterPro" id="IPR035965">
    <property type="entry name" value="PAS-like_dom_sf"/>
</dbReference>
<dbReference type="SMART" id="SM00911">
    <property type="entry name" value="HWE_HK"/>
    <property type="match status" value="1"/>
</dbReference>
<dbReference type="EMBL" id="QAYG01000009">
    <property type="protein sequence ID" value="PTW58748.1"/>
    <property type="molecule type" value="Genomic_DNA"/>
</dbReference>
<evidence type="ECO:0000256" key="8">
    <source>
        <dbReference type="ARBA" id="ARBA00022840"/>
    </source>
</evidence>
<keyword evidence="12" id="KW-1185">Reference proteome</keyword>
<dbReference type="Pfam" id="PF07536">
    <property type="entry name" value="HWE_HK"/>
    <property type="match status" value="1"/>
</dbReference>
<evidence type="ECO:0000256" key="2">
    <source>
        <dbReference type="ARBA" id="ARBA00012438"/>
    </source>
</evidence>
<evidence type="ECO:0000256" key="3">
    <source>
        <dbReference type="ARBA" id="ARBA00021740"/>
    </source>
</evidence>
<dbReference type="AlphaFoldDB" id="A0A2T5V4R9"/>
<keyword evidence="7" id="KW-0418">Kinase</keyword>
<evidence type="ECO:0000256" key="7">
    <source>
        <dbReference type="ARBA" id="ARBA00022777"/>
    </source>
</evidence>
<dbReference type="GO" id="GO:0005524">
    <property type="term" value="F:ATP binding"/>
    <property type="evidence" value="ECO:0007669"/>
    <property type="project" value="UniProtKB-KW"/>
</dbReference>
<dbReference type="RefSeq" id="WP_107991282.1">
    <property type="nucleotide sequence ID" value="NZ_QAYG01000009.1"/>
</dbReference>
<dbReference type="InterPro" id="IPR036890">
    <property type="entry name" value="HATPase_C_sf"/>
</dbReference>
<dbReference type="Gene3D" id="3.30.565.10">
    <property type="entry name" value="Histidine kinase-like ATPase, C-terminal domain"/>
    <property type="match status" value="1"/>
</dbReference>
<comment type="caution">
    <text evidence="11">The sequence shown here is derived from an EMBL/GenBank/DDBJ whole genome shotgun (WGS) entry which is preliminary data.</text>
</comment>
<dbReference type="PANTHER" id="PTHR41523">
    <property type="entry name" value="TWO-COMPONENT SYSTEM SENSOR PROTEIN"/>
    <property type="match status" value="1"/>
</dbReference>
<dbReference type="EC" id="2.7.13.3" evidence="2"/>
<dbReference type="GO" id="GO:0004673">
    <property type="term" value="F:protein histidine kinase activity"/>
    <property type="evidence" value="ECO:0007669"/>
    <property type="project" value="UniProtKB-EC"/>
</dbReference>
<dbReference type="OrthoDB" id="341208at2"/>